<accession>A0A131XGE1</accession>
<proteinExistence type="evidence at transcript level"/>
<protein>
    <submittedName>
        <fullName evidence="1">Putative group i salivary lipocalin lipocalin</fullName>
    </submittedName>
</protein>
<reference evidence="1" key="1">
    <citation type="journal article" date="2017" name="Ticks Tick Borne Dis.">
        <title>An insight into the sialome of Hyalomma excavatum.</title>
        <authorList>
            <person name="Ribeiro J.M."/>
            <person name="Slovak M."/>
            <person name="Francischetti I.M."/>
        </authorList>
    </citation>
    <scope>NUCLEOTIDE SEQUENCE</scope>
    <source>
        <strain evidence="1">Samish</strain>
        <tissue evidence="1">Salivary glands</tissue>
    </source>
</reference>
<dbReference type="AlphaFoldDB" id="A0A131XGE1"/>
<feature type="non-terminal residue" evidence="1">
    <location>
        <position position="1"/>
    </location>
</feature>
<evidence type="ECO:0000313" key="1">
    <source>
        <dbReference type="EMBL" id="JAP66079.1"/>
    </source>
</evidence>
<dbReference type="EMBL" id="GEFH01002502">
    <property type="protein sequence ID" value="JAP66079.1"/>
    <property type="molecule type" value="mRNA"/>
</dbReference>
<name>A0A131XGE1_9ACAR</name>
<sequence length="182" mass="20969">IIYTLFLYGPVLASSAKRKYLDIEEFYSTPGIIWTIFSGGPAPQTTVACMVYNVTKEAGSKVHFRRFVYDNETRKVQDLEGTLGVVRHPALQTDQSYKSSMAVSPPGELPYTERLVYKKEDCSVFERQVGNGNAFHDVRMRDRSDKTADRLCMQAFWKSLQRASLTTTFYNYRCRDIFDQKQ</sequence>
<organism evidence="1">
    <name type="scientific">Hyalomma excavatum</name>
    <dbReference type="NCBI Taxonomy" id="257692"/>
    <lineage>
        <taxon>Eukaryota</taxon>
        <taxon>Metazoa</taxon>
        <taxon>Ecdysozoa</taxon>
        <taxon>Arthropoda</taxon>
        <taxon>Chelicerata</taxon>
        <taxon>Arachnida</taxon>
        <taxon>Acari</taxon>
        <taxon>Parasitiformes</taxon>
        <taxon>Ixodida</taxon>
        <taxon>Ixodoidea</taxon>
        <taxon>Ixodidae</taxon>
        <taxon>Hyalomminae</taxon>
        <taxon>Hyalomma</taxon>
    </lineage>
</organism>